<evidence type="ECO:0000313" key="3">
    <source>
        <dbReference type="EMBL" id="WZP17358.1"/>
    </source>
</evidence>
<evidence type="ECO:0000256" key="2">
    <source>
        <dbReference type="SAM" id="Phobius"/>
    </source>
</evidence>
<evidence type="ECO:0000313" key="4">
    <source>
        <dbReference type="Proteomes" id="UP001448858"/>
    </source>
</evidence>
<gene>
    <name evidence="3" type="ORF">AAE021_07310</name>
</gene>
<feature type="transmembrane region" description="Helical" evidence="2">
    <location>
        <begin position="69"/>
        <end position="89"/>
    </location>
</feature>
<reference evidence="3 4" key="1">
    <citation type="submission" date="2024-04" db="EMBL/GenBank/DDBJ databases">
        <title>Arthrobacter sp. from Plains bison fecal sample.</title>
        <authorList>
            <person name="Ruzzini A."/>
        </authorList>
    </citation>
    <scope>NUCLEOTIDE SEQUENCE [LARGE SCALE GENOMIC DNA]</scope>
    <source>
        <strain evidence="3 4">EINP1</strain>
    </source>
</reference>
<organism evidence="3 4">
    <name type="scientific">Arthrobacter citreus</name>
    <dbReference type="NCBI Taxonomy" id="1670"/>
    <lineage>
        <taxon>Bacteria</taxon>
        <taxon>Bacillati</taxon>
        <taxon>Actinomycetota</taxon>
        <taxon>Actinomycetes</taxon>
        <taxon>Micrococcales</taxon>
        <taxon>Micrococcaceae</taxon>
        <taxon>Arthrobacter</taxon>
    </lineage>
</organism>
<keyword evidence="2" id="KW-0472">Membrane</keyword>
<sequence>MPAAPGQPGTTVAPGQPGQPGSTEAPGQSGGTVAPDGTVTNPETGAPGRPCPTELAETGTSSSGFPTGLVVLGVGALLAGAVALTTTLFPRGRHG</sequence>
<feature type="region of interest" description="Disordered" evidence="1">
    <location>
        <begin position="1"/>
        <end position="67"/>
    </location>
</feature>
<evidence type="ECO:0008006" key="5">
    <source>
        <dbReference type="Google" id="ProtNLM"/>
    </source>
</evidence>
<dbReference type="Proteomes" id="UP001448858">
    <property type="component" value="Chromosome"/>
</dbReference>
<name>A0ABZ3A1C5_9MICC</name>
<dbReference type="EMBL" id="CP151657">
    <property type="protein sequence ID" value="WZP17358.1"/>
    <property type="molecule type" value="Genomic_DNA"/>
</dbReference>
<keyword evidence="2" id="KW-0812">Transmembrane</keyword>
<dbReference type="RefSeq" id="WP_342024956.1">
    <property type="nucleotide sequence ID" value="NZ_CP151657.1"/>
</dbReference>
<protein>
    <recommendedName>
        <fullName evidence="5">Collagen-like protein</fullName>
    </recommendedName>
</protein>
<accession>A0ABZ3A1C5</accession>
<evidence type="ECO:0000256" key="1">
    <source>
        <dbReference type="SAM" id="MobiDB-lite"/>
    </source>
</evidence>
<keyword evidence="2" id="KW-1133">Transmembrane helix</keyword>
<proteinExistence type="predicted"/>
<keyword evidence="4" id="KW-1185">Reference proteome</keyword>